<dbReference type="PROSITE" id="PS50850">
    <property type="entry name" value="MFS"/>
    <property type="match status" value="1"/>
</dbReference>
<dbReference type="OrthoDB" id="9814001at2"/>
<dbReference type="GeneID" id="93209989"/>
<keyword evidence="3 6" id="KW-1133">Transmembrane helix</keyword>
<feature type="transmembrane region" description="Helical" evidence="6">
    <location>
        <begin position="284"/>
        <end position="300"/>
    </location>
</feature>
<name>F1T6W5_9ACTN</name>
<feature type="transmembrane region" description="Helical" evidence="6">
    <location>
        <begin position="171"/>
        <end position="189"/>
    </location>
</feature>
<feature type="transmembrane region" description="Helical" evidence="6">
    <location>
        <begin position="370"/>
        <end position="389"/>
    </location>
</feature>
<protein>
    <submittedName>
        <fullName evidence="8">Transporter, major facilitator family protein</fullName>
    </submittedName>
</protein>
<dbReference type="AlphaFoldDB" id="F1T6W5"/>
<sequence>MSQEISSSTFPHRLNQAHTHVHDTTANSHQEPAEELNEHSKQEPAVAMNVISRQEPTQPINTNHTHQSIYTRDVILVMAASFFFMFSTMLVTPLINGYALTLGVSAVIAGIITGSMSVVSLFLRPIAGNITDRFSKYRLSCIAGVLIFIGVVGYCIAPNGFWLIIFRLINGTGFVLATVCMTTWLGFLVPRNHVGEAMGFYGLMNALAMAIAPAVGIYFYKIIGYREALMLAAGAAFIMLIVIQFVSNHAYPVAQHTSCATSTNTCSIESKVPWRNVKILQKDAFPITLFMICFSIPYFATQADLVEYVADASLEVSSGLFFIIYAIALLIIRVVFKKYFDLVRFGIWFWISTIAMAGYLLMMSFMSNDILMSIAAILLSIGYGVIYSVNQSTAMMLAPRSEQGLASSTFYIGLDIGMATAPMIGGVLATCVPHALFFPAMLVLLPLACMVYGCYRTSLNNAINHD</sequence>
<dbReference type="eggNOG" id="COG2814">
    <property type="taxonomic scope" value="Bacteria"/>
</dbReference>
<evidence type="ECO:0000256" key="2">
    <source>
        <dbReference type="ARBA" id="ARBA00022692"/>
    </source>
</evidence>
<feature type="transmembrane region" description="Helical" evidence="6">
    <location>
        <begin position="320"/>
        <end position="336"/>
    </location>
</feature>
<evidence type="ECO:0000313" key="9">
    <source>
        <dbReference type="Proteomes" id="UP000005947"/>
    </source>
</evidence>
<dbReference type="InterPro" id="IPR020846">
    <property type="entry name" value="MFS_dom"/>
</dbReference>
<dbReference type="InterPro" id="IPR011701">
    <property type="entry name" value="MFS"/>
</dbReference>
<feature type="transmembrane region" description="Helical" evidence="6">
    <location>
        <begin position="435"/>
        <end position="455"/>
    </location>
</feature>
<feature type="transmembrane region" description="Helical" evidence="6">
    <location>
        <begin position="101"/>
        <end position="127"/>
    </location>
</feature>
<dbReference type="SUPFAM" id="SSF103473">
    <property type="entry name" value="MFS general substrate transporter"/>
    <property type="match status" value="1"/>
</dbReference>
<keyword evidence="9" id="KW-1185">Reference proteome</keyword>
<feature type="region of interest" description="Disordered" evidence="5">
    <location>
        <begin position="20"/>
        <end position="41"/>
    </location>
</feature>
<evidence type="ECO:0000256" key="3">
    <source>
        <dbReference type="ARBA" id="ARBA00022989"/>
    </source>
</evidence>
<dbReference type="Proteomes" id="UP000005947">
    <property type="component" value="Unassembled WGS sequence"/>
</dbReference>
<dbReference type="Gene3D" id="1.20.1250.20">
    <property type="entry name" value="MFS general substrate transporter like domains"/>
    <property type="match status" value="1"/>
</dbReference>
<feature type="transmembrane region" description="Helical" evidence="6">
    <location>
        <begin position="410"/>
        <end position="429"/>
    </location>
</feature>
<dbReference type="InterPro" id="IPR052714">
    <property type="entry name" value="MFS_Exporter"/>
</dbReference>
<organism evidence="8 9">
    <name type="scientific">Fannyhessea vaginae DSM 15829</name>
    <dbReference type="NCBI Taxonomy" id="525256"/>
    <lineage>
        <taxon>Bacteria</taxon>
        <taxon>Bacillati</taxon>
        <taxon>Actinomycetota</taxon>
        <taxon>Coriobacteriia</taxon>
        <taxon>Coriobacteriales</taxon>
        <taxon>Atopobiaceae</taxon>
        <taxon>Fannyhessea</taxon>
    </lineage>
</organism>
<feature type="transmembrane region" description="Helical" evidence="6">
    <location>
        <begin position="345"/>
        <end position="364"/>
    </location>
</feature>
<feature type="transmembrane region" description="Helical" evidence="6">
    <location>
        <begin position="74"/>
        <end position="95"/>
    </location>
</feature>
<proteinExistence type="predicted"/>
<dbReference type="EMBL" id="ACGK02000005">
    <property type="protein sequence ID" value="EGF22694.1"/>
    <property type="molecule type" value="Genomic_DNA"/>
</dbReference>
<keyword evidence="4 6" id="KW-0472">Membrane</keyword>
<comment type="caution">
    <text evidence="8">The sequence shown here is derived from an EMBL/GenBank/DDBJ whole genome shotgun (WGS) entry which is preliminary data.</text>
</comment>
<gene>
    <name evidence="8" type="ORF">HMPREF0091_11201</name>
</gene>
<evidence type="ECO:0000256" key="1">
    <source>
        <dbReference type="ARBA" id="ARBA00004651"/>
    </source>
</evidence>
<reference evidence="8 9" key="1">
    <citation type="submission" date="2011-02" db="EMBL/GenBank/DDBJ databases">
        <authorList>
            <person name="Muzny D."/>
            <person name="Qin X."/>
            <person name="Buhay C."/>
            <person name="Dugan-Rocha S."/>
            <person name="Ding Y."/>
            <person name="Chen G."/>
            <person name="Hawes A."/>
            <person name="Holder M."/>
            <person name="Jhangiani S."/>
            <person name="Johnson A."/>
            <person name="Khan Z."/>
            <person name="Li Z."/>
            <person name="Liu W."/>
            <person name="Liu X."/>
            <person name="Perez L."/>
            <person name="Shen H."/>
            <person name="Wang Q."/>
            <person name="Watt J."/>
            <person name="Xi L."/>
            <person name="Xin Y."/>
            <person name="Zhou J."/>
            <person name="Deng J."/>
            <person name="Jiang H."/>
            <person name="Liu Y."/>
            <person name="Qu J."/>
            <person name="Song X.-Z."/>
            <person name="Zhang L."/>
            <person name="Villasana D."/>
            <person name="Johnson A."/>
            <person name="Liu J."/>
            <person name="Liyanage D."/>
            <person name="Lorensuhewa L."/>
            <person name="Robinson T."/>
            <person name="Song A."/>
            <person name="Song B.-B."/>
            <person name="Dinh H."/>
            <person name="Thornton R."/>
            <person name="Coyle M."/>
            <person name="Francisco L."/>
            <person name="Jackson L."/>
            <person name="Javaid M."/>
            <person name="Korchina V."/>
            <person name="Kovar C."/>
            <person name="Mata R."/>
            <person name="Mathew T."/>
            <person name="Ngo R."/>
            <person name="Nguyen L."/>
            <person name="Nguyen N."/>
            <person name="Okwuonu G."/>
            <person name="Ongeri F."/>
            <person name="Pham C."/>
            <person name="Simmons D."/>
            <person name="Wilczek-Boney K."/>
            <person name="Hale W."/>
            <person name="Jakkamsetti A."/>
            <person name="Pham P."/>
            <person name="Ruth R."/>
            <person name="San Lucas F."/>
            <person name="Warren J."/>
            <person name="Zhang J."/>
            <person name="Zhao Z."/>
            <person name="Zhou C."/>
            <person name="Zhu D."/>
            <person name="Lee S."/>
            <person name="Bess C."/>
            <person name="Blankenburg K."/>
            <person name="Forbes L."/>
            <person name="Fu Q."/>
            <person name="Gubbala S."/>
            <person name="Hirani K."/>
            <person name="Jayaseelan J.C."/>
            <person name="Lara F."/>
            <person name="Munidasa M."/>
            <person name="Palculict T."/>
            <person name="Patil S."/>
            <person name="Pu L.-L."/>
            <person name="Saada N."/>
            <person name="Tang L."/>
            <person name="Weissenberger G."/>
            <person name="Zhu Y."/>
            <person name="Hemphill L."/>
            <person name="Shang Y."/>
            <person name="Youmans B."/>
            <person name="Ayvaz T."/>
            <person name="Ross M."/>
            <person name="Santibanez J."/>
            <person name="Aqrawi P."/>
            <person name="Gross S."/>
            <person name="Joshi V."/>
            <person name="Fowler G."/>
            <person name="Nazareth L."/>
            <person name="Reid J."/>
            <person name="Worley K."/>
            <person name="Petrosino J."/>
            <person name="Highlander S."/>
            <person name="Gibbs R."/>
        </authorList>
    </citation>
    <scope>NUCLEOTIDE SEQUENCE [LARGE SCALE GENOMIC DNA]</scope>
    <source>
        <strain evidence="8 9">DSM 15829</strain>
    </source>
</reference>
<dbReference type="GO" id="GO:0022857">
    <property type="term" value="F:transmembrane transporter activity"/>
    <property type="evidence" value="ECO:0007669"/>
    <property type="project" value="InterPro"/>
</dbReference>
<dbReference type="PANTHER" id="PTHR23531:SF1">
    <property type="entry name" value="QUINOLENE RESISTANCE PROTEIN NORA"/>
    <property type="match status" value="1"/>
</dbReference>
<evidence type="ECO:0000256" key="4">
    <source>
        <dbReference type="ARBA" id="ARBA00023136"/>
    </source>
</evidence>
<accession>F1T6W5</accession>
<dbReference type="RefSeq" id="WP_006303411.1">
    <property type="nucleotide sequence ID" value="NZ_ACGK02000005.1"/>
</dbReference>
<comment type="subcellular location">
    <subcellularLocation>
        <location evidence="1">Cell membrane</location>
        <topology evidence="1">Multi-pass membrane protein</topology>
    </subcellularLocation>
</comment>
<dbReference type="InterPro" id="IPR036259">
    <property type="entry name" value="MFS_trans_sf"/>
</dbReference>
<evidence type="ECO:0000256" key="5">
    <source>
        <dbReference type="SAM" id="MobiDB-lite"/>
    </source>
</evidence>
<dbReference type="Pfam" id="PF07690">
    <property type="entry name" value="MFS_1"/>
    <property type="match status" value="1"/>
</dbReference>
<dbReference type="GO" id="GO:0005886">
    <property type="term" value="C:plasma membrane"/>
    <property type="evidence" value="ECO:0007669"/>
    <property type="project" value="UniProtKB-SubCell"/>
</dbReference>
<evidence type="ECO:0000313" key="8">
    <source>
        <dbReference type="EMBL" id="EGF22694.1"/>
    </source>
</evidence>
<dbReference type="CDD" id="cd17489">
    <property type="entry name" value="MFS_YfcJ_like"/>
    <property type="match status" value="1"/>
</dbReference>
<evidence type="ECO:0000259" key="7">
    <source>
        <dbReference type="PROSITE" id="PS50850"/>
    </source>
</evidence>
<evidence type="ECO:0000256" key="6">
    <source>
        <dbReference type="SAM" id="Phobius"/>
    </source>
</evidence>
<keyword evidence="2 6" id="KW-0812">Transmembrane</keyword>
<dbReference type="PANTHER" id="PTHR23531">
    <property type="entry name" value="QUINOLENE RESISTANCE PROTEIN NORA"/>
    <property type="match status" value="1"/>
</dbReference>
<feature type="transmembrane region" description="Helical" evidence="6">
    <location>
        <begin position="228"/>
        <end position="246"/>
    </location>
</feature>
<feature type="transmembrane region" description="Helical" evidence="6">
    <location>
        <begin position="201"/>
        <end position="222"/>
    </location>
</feature>
<feature type="domain" description="Major facilitator superfamily (MFS) profile" evidence="7">
    <location>
        <begin position="73"/>
        <end position="458"/>
    </location>
</feature>
<feature type="transmembrane region" description="Helical" evidence="6">
    <location>
        <begin position="139"/>
        <end position="165"/>
    </location>
</feature>